<feature type="region of interest" description="Disordered" evidence="4">
    <location>
        <begin position="248"/>
        <end position="267"/>
    </location>
</feature>
<dbReference type="InterPro" id="IPR011993">
    <property type="entry name" value="PH-like_dom_sf"/>
</dbReference>
<evidence type="ECO:0000313" key="7">
    <source>
        <dbReference type="EMBL" id="MEQ2212171.1"/>
    </source>
</evidence>
<dbReference type="CDD" id="cd01239">
    <property type="entry name" value="PH_PKD"/>
    <property type="match status" value="1"/>
</dbReference>
<evidence type="ECO:0000256" key="3">
    <source>
        <dbReference type="ARBA" id="ARBA00022833"/>
    </source>
</evidence>
<dbReference type="Pfam" id="PF00130">
    <property type="entry name" value="C1_1"/>
    <property type="match status" value="2"/>
</dbReference>
<evidence type="ECO:0008006" key="9">
    <source>
        <dbReference type="Google" id="ProtNLM"/>
    </source>
</evidence>
<dbReference type="SUPFAM" id="SSF50729">
    <property type="entry name" value="PH domain-like"/>
    <property type="match status" value="1"/>
</dbReference>
<name>A0ABV0RWC8_9TELE</name>
<dbReference type="Pfam" id="PF00069">
    <property type="entry name" value="Pkinase"/>
    <property type="match status" value="1"/>
</dbReference>
<dbReference type="InterPro" id="IPR002219">
    <property type="entry name" value="PKC_DAG/PE"/>
</dbReference>
<dbReference type="InterPro" id="IPR046349">
    <property type="entry name" value="C1-like_sf"/>
</dbReference>
<dbReference type="PRINTS" id="PR00008">
    <property type="entry name" value="DAGPEDOMAIN"/>
</dbReference>
<dbReference type="SUPFAM" id="SSF57889">
    <property type="entry name" value="Cysteine-rich domain"/>
    <property type="match status" value="2"/>
</dbReference>
<evidence type="ECO:0000259" key="5">
    <source>
        <dbReference type="PROSITE" id="PS50011"/>
    </source>
</evidence>
<dbReference type="PANTHER" id="PTHR22968:SF26">
    <property type="entry name" value="SERINE_THREONINE-PROTEIN KINASE D3"/>
    <property type="match status" value="1"/>
</dbReference>
<dbReference type="PROSITE" id="PS50081">
    <property type="entry name" value="ZF_DAG_PE_2"/>
    <property type="match status" value="2"/>
</dbReference>
<dbReference type="PROSITE" id="PS00479">
    <property type="entry name" value="ZF_DAG_PE_1"/>
    <property type="match status" value="1"/>
</dbReference>
<gene>
    <name evidence="7" type="ORF">XENOCAPTIV_026632</name>
</gene>
<dbReference type="InterPro" id="IPR011009">
    <property type="entry name" value="Kinase-like_dom_sf"/>
</dbReference>
<keyword evidence="1" id="KW-0597">Phosphoprotein</keyword>
<dbReference type="PROSITE" id="PS50011">
    <property type="entry name" value="PROTEIN_KINASE_DOM"/>
    <property type="match status" value="1"/>
</dbReference>
<dbReference type="InterPro" id="IPR000719">
    <property type="entry name" value="Prot_kinase_dom"/>
</dbReference>
<feature type="domain" description="Phorbol-ester/DAG-type" evidence="6">
    <location>
        <begin position="119"/>
        <end position="150"/>
    </location>
</feature>
<evidence type="ECO:0000256" key="2">
    <source>
        <dbReference type="ARBA" id="ARBA00022723"/>
    </source>
</evidence>
<comment type="caution">
    <text evidence="7">The sequence shown here is derived from an EMBL/GenBank/DDBJ whole genome shotgun (WGS) entry which is preliminary data.</text>
</comment>
<evidence type="ECO:0000259" key="6">
    <source>
        <dbReference type="PROSITE" id="PS50081"/>
    </source>
</evidence>
<dbReference type="PANTHER" id="PTHR22968">
    <property type="entry name" value="PROTEIN KINASE C, MU"/>
    <property type="match status" value="1"/>
</dbReference>
<feature type="domain" description="Phorbol-ester/DAG-type" evidence="6">
    <location>
        <begin position="11"/>
        <end position="61"/>
    </location>
</feature>
<organism evidence="7 8">
    <name type="scientific">Xenoophorus captivus</name>
    <dbReference type="NCBI Taxonomy" id="1517983"/>
    <lineage>
        <taxon>Eukaryota</taxon>
        <taxon>Metazoa</taxon>
        <taxon>Chordata</taxon>
        <taxon>Craniata</taxon>
        <taxon>Vertebrata</taxon>
        <taxon>Euteleostomi</taxon>
        <taxon>Actinopterygii</taxon>
        <taxon>Neopterygii</taxon>
        <taxon>Teleostei</taxon>
        <taxon>Neoteleostei</taxon>
        <taxon>Acanthomorphata</taxon>
        <taxon>Ovalentaria</taxon>
        <taxon>Atherinomorphae</taxon>
        <taxon>Cyprinodontiformes</taxon>
        <taxon>Goodeidae</taxon>
        <taxon>Xenoophorus</taxon>
    </lineage>
</organism>
<dbReference type="Gene3D" id="2.30.29.30">
    <property type="entry name" value="Pleckstrin-homology domain (PH domain)/Phosphotyrosine-binding domain (PTB)"/>
    <property type="match status" value="1"/>
</dbReference>
<evidence type="ECO:0000256" key="1">
    <source>
        <dbReference type="ARBA" id="ARBA00022553"/>
    </source>
</evidence>
<evidence type="ECO:0000313" key="8">
    <source>
        <dbReference type="Proteomes" id="UP001434883"/>
    </source>
</evidence>
<dbReference type="EMBL" id="JAHRIN010059483">
    <property type="protein sequence ID" value="MEQ2212171.1"/>
    <property type="molecule type" value="Genomic_DNA"/>
</dbReference>
<dbReference type="SMART" id="SM00109">
    <property type="entry name" value="C1"/>
    <property type="match status" value="2"/>
</dbReference>
<reference evidence="7 8" key="1">
    <citation type="submission" date="2021-06" db="EMBL/GenBank/DDBJ databases">
        <authorList>
            <person name="Palmer J.M."/>
        </authorList>
    </citation>
    <scope>NUCLEOTIDE SEQUENCE [LARGE SCALE GENOMIC DNA]</scope>
    <source>
        <strain evidence="7 8">XC_2019</strain>
        <tissue evidence="7">Muscle</tissue>
    </source>
</reference>
<accession>A0ABV0RWC8</accession>
<keyword evidence="8" id="KW-1185">Reference proteome</keyword>
<protein>
    <recommendedName>
        <fullName evidence="9">Protein kinase C</fullName>
    </recommendedName>
</protein>
<proteinExistence type="predicted"/>
<dbReference type="InterPro" id="IPR020454">
    <property type="entry name" value="DAG/PE-bd"/>
</dbReference>
<feature type="domain" description="Protein kinase" evidence="5">
    <location>
        <begin position="215"/>
        <end position="353"/>
    </location>
</feature>
<dbReference type="Gene3D" id="3.30.60.20">
    <property type="match status" value="2"/>
</dbReference>
<evidence type="ECO:0000256" key="4">
    <source>
        <dbReference type="SAM" id="MobiDB-lite"/>
    </source>
</evidence>
<keyword evidence="3" id="KW-0862">Zinc</keyword>
<dbReference type="SUPFAM" id="SSF56112">
    <property type="entry name" value="Protein kinase-like (PK-like)"/>
    <property type="match status" value="1"/>
</dbReference>
<dbReference type="Gene3D" id="1.10.510.10">
    <property type="entry name" value="Transferase(Phosphotransferase) domain 1"/>
    <property type="match status" value="1"/>
</dbReference>
<feature type="non-terminal residue" evidence="7">
    <location>
        <position position="1"/>
    </location>
</feature>
<sequence length="353" mass="39883">QATVEDFQIRPHALYVHSYKAPTFCDYCGEMLWGLVRQGLKCEGCGLNYHKRCAFKIPNNCTGVRKRQLSNVSLPGPSLSVPRALPAENAVVVPDERILSWSGRPIWMDKMEKTRVKVPHTFAIHTYTRPTICQYCKRLLKGLFRQGMQCKGLFNHRSPVASFIKAKFEIPLSEILQVELFRDYSNLAQGSNPHCFEIITATMVYYVGENNGSHYHSPALAASGVGVEVAQGWEKAIRQALMPVTPQPSVASAAGQGRDHRKHRKTGRDVAIKVIDKMRFPTKQESQLRNEVAILQVSNLHHPGIVNLECMFETPERVFVVMEKLHGDMLEMILSSEKSKLPERITKFLVTQV</sequence>
<dbReference type="Proteomes" id="UP001434883">
    <property type="component" value="Unassembled WGS sequence"/>
</dbReference>
<keyword evidence="2" id="KW-0479">Metal-binding</keyword>